<dbReference type="EMBL" id="FTMD01000006">
    <property type="protein sequence ID" value="SIQ74301.1"/>
    <property type="molecule type" value="Genomic_DNA"/>
</dbReference>
<keyword evidence="2" id="KW-1185">Reference proteome</keyword>
<dbReference type="AlphaFoldDB" id="A0A1N6V8T8"/>
<name>A0A1N6V8T8_9RHOO</name>
<evidence type="ECO:0000313" key="2">
    <source>
        <dbReference type="Proteomes" id="UP000186819"/>
    </source>
</evidence>
<proteinExistence type="predicted"/>
<accession>A0A1N6V8T8</accession>
<dbReference type="STRING" id="34027.SAMN05421829_106196"/>
<evidence type="ECO:0000313" key="1">
    <source>
        <dbReference type="EMBL" id="SIQ74301.1"/>
    </source>
</evidence>
<organism evidence="1 2">
    <name type="scientific">Aromatoleum tolulyticum</name>
    <dbReference type="NCBI Taxonomy" id="34027"/>
    <lineage>
        <taxon>Bacteria</taxon>
        <taxon>Pseudomonadati</taxon>
        <taxon>Pseudomonadota</taxon>
        <taxon>Betaproteobacteria</taxon>
        <taxon>Rhodocyclales</taxon>
        <taxon>Rhodocyclaceae</taxon>
        <taxon>Aromatoleum</taxon>
    </lineage>
</organism>
<reference evidence="2" key="1">
    <citation type="submission" date="2017-01" db="EMBL/GenBank/DDBJ databases">
        <authorList>
            <person name="Varghese N."/>
            <person name="Submissions S."/>
        </authorList>
    </citation>
    <scope>NUCLEOTIDE SEQUENCE [LARGE SCALE GENOMIC DNA]</scope>
    <source>
        <strain evidence="2">ATCC 51758</strain>
    </source>
</reference>
<dbReference type="Proteomes" id="UP000186819">
    <property type="component" value="Unassembled WGS sequence"/>
</dbReference>
<evidence type="ECO:0008006" key="3">
    <source>
        <dbReference type="Google" id="ProtNLM"/>
    </source>
</evidence>
<gene>
    <name evidence="1" type="ORF">SAMN05421829_106196</name>
</gene>
<dbReference type="RefSeq" id="WP_076602192.1">
    <property type="nucleotide sequence ID" value="NZ_FTMD01000006.1"/>
</dbReference>
<sequence>MGILFFLILGWFGASVGLLIALHGRALAAAWREPVLARPVVIIESDDWGPGPAEDATALGVLLDTLTAVRDAAGHPAVMTLGVVGAVPDGAAMLASGNTRYARRSLADCDFVPIVEAMRAGCRVGVFALQRHGLEHFWPASLLARLRGGASSASPAESDALQRWLHTPGVRTEDLPAYLQSRWVDCARLPSSPLAPAEIVCAVGEEADLLRQVFGDAPDVAVPNTFVWDDRVEQAWAASGVRCVVTPGRRYEGRDAAGQLVAPTRRMRNGERGCGDVCYVVRDVYFEPLRGHRAERVWEALAEKVAEGRPVLLETHRANFVGPLPVRDAAIAELERALRGALARHPDLRFMSTAELAGALRDPGSPLRVLALRPRLAVWCARLERDPEAARLLKFSGLGAVLRAARYLFGDVTFRRSPGAAGC</sequence>
<protein>
    <recommendedName>
        <fullName evidence="3">Glycosyl hydrolase family 57</fullName>
    </recommendedName>
</protein>